<evidence type="ECO:0000256" key="3">
    <source>
        <dbReference type="ARBA" id="ARBA00022777"/>
    </source>
</evidence>
<dbReference type="AlphaFoldDB" id="A0A226DE32"/>
<dbReference type="Proteomes" id="UP000198287">
    <property type="component" value="Unassembled WGS sequence"/>
</dbReference>
<evidence type="ECO:0000259" key="6">
    <source>
        <dbReference type="PROSITE" id="PS50011"/>
    </source>
</evidence>
<keyword evidence="2" id="KW-0547">Nucleotide-binding</keyword>
<evidence type="ECO:0000256" key="5">
    <source>
        <dbReference type="SAM" id="Phobius"/>
    </source>
</evidence>
<feature type="domain" description="Protein kinase" evidence="6">
    <location>
        <begin position="1"/>
        <end position="202"/>
    </location>
</feature>
<dbReference type="PANTHER" id="PTHR11042">
    <property type="entry name" value="EUKARYOTIC TRANSLATION INITIATION FACTOR 2-ALPHA KINASE EIF2-ALPHA KINASE -RELATED"/>
    <property type="match status" value="1"/>
</dbReference>
<evidence type="ECO:0000256" key="1">
    <source>
        <dbReference type="ARBA" id="ARBA00022679"/>
    </source>
</evidence>
<evidence type="ECO:0000313" key="8">
    <source>
        <dbReference type="Proteomes" id="UP000198287"/>
    </source>
</evidence>
<dbReference type="GO" id="GO:0005524">
    <property type="term" value="F:ATP binding"/>
    <property type="evidence" value="ECO:0007669"/>
    <property type="project" value="UniProtKB-KW"/>
</dbReference>
<dbReference type="GO" id="GO:0005737">
    <property type="term" value="C:cytoplasm"/>
    <property type="evidence" value="ECO:0007669"/>
    <property type="project" value="TreeGrafter"/>
</dbReference>
<keyword evidence="1" id="KW-0808">Transferase</keyword>
<accession>A0A226DE32</accession>
<dbReference type="EMBL" id="LNIX01000024">
    <property type="protein sequence ID" value="OXA42841.1"/>
    <property type="molecule type" value="Genomic_DNA"/>
</dbReference>
<keyword evidence="5" id="KW-0812">Transmembrane</keyword>
<protein>
    <submittedName>
        <fullName evidence="7">Aurora kinase A</fullName>
    </submittedName>
</protein>
<dbReference type="Gene3D" id="1.10.510.10">
    <property type="entry name" value="Transferase(Phosphotransferase) domain 1"/>
    <property type="match status" value="1"/>
</dbReference>
<dbReference type="GO" id="GO:0004672">
    <property type="term" value="F:protein kinase activity"/>
    <property type="evidence" value="ECO:0007669"/>
    <property type="project" value="InterPro"/>
</dbReference>
<keyword evidence="8" id="KW-1185">Reference proteome</keyword>
<dbReference type="Pfam" id="PF00069">
    <property type="entry name" value="Pkinase"/>
    <property type="match status" value="1"/>
</dbReference>
<evidence type="ECO:0000313" key="7">
    <source>
        <dbReference type="EMBL" id="OXA42841.1"/>
    </source>
</evidence>
<evidence type="ECO:0000256" key="4">
    <source>
        <dbReference type="ARBA" id="ARBA00022840"/>
    </source>
</evidence>
<dbReference type="GO" id="GO:0005634">
    <property type="term" value="C:nucleus"/>
    <property type="evidence" value="ECO:0007669"/>
    <property type="project" value="TreeGrafter"/>
</dbReference>
<dbReference type="InterPro" id="IPR011009">
    <property type="entry name" value="Kinase-like_dom_sf"/>
</dbReference>
<gene>
    <name evidence="7" type="ORF">Fcan01_22243</name>
</gene>
<name>A0A226DE32_FOLCA</name>
<sequence length="229" mass="25473">MTSNKTKRVTRSANVLVANCIQQLRGVSDLILQIGYGQHCDAMEKTRLKFLNVAAPINILCIQMELCSENLRSYINKGLTDSLKDKGTIKIGDLGLSKRYSAVDLKNTACGTVAYMAPEQMTGVYGEEVDIYPLGIILVELLCPIPEHRYVETIYHIRIEKKFPIRFEQNIEAKELCCSLLANSPVDRPNLKKVVEIIKMMITISLLILASNCMAPILALVVMGAIKIS</sequence>
<keyword evidence="4" id="KW-0067">ATP-binding</keyword>
<dbReference type="OrthoDB" id="248923at2759"/>
<reference evidence="7 8" key="1">
    <citation type="submission" date="2015-12" db="EMBL/GenBank/DDBJ databases">
        <title>The genome of Folsomia candida.</title>
        <authorList>
            <person name="Faddeeva A."/>
            <person name="Derks M.F."/>
            <person name="Anvar Y."/>
            <person name="Smit S."/>
            <person name="Van Straalen N."/>
            <person name="Roelofs D."/>
        </authorList>
    </citation>
    <scope>NUCLEOTIDE SEQUENCE [LARGE SCALE GENOMIC DNA]</scope>
    <source>
        <strain evidence="7 8">VU population</strain>
        <tissue evidence="7">Whole body</tissue>
    </source>
</reference>
<dbReference type="SUPFAM" id="SSF56112">
    <property type="entry name" value="Protein kinase-like (PK-like)"/>
    <property type="match status" value="1"/>
</dbReference>
<evidence type="ECO:0000256" key="2">
    <source>
        <dbReference type="ARBA" id="ARBA00022741"/>
    </source>
</evidence>
<dbReference type="InterPro" id="IPR000719">
    <property type="entry name" value="Prot_kinase_dom"/>
</dbReference>
<keyword evidence="3 7" id="KW-0418">Kinase</keyword>
<keyword evidence="5" id="KW-1133">Transmembrane helix</keyword>
<proteinExistence type="predicted"/>
<organism evidence="7 8">
    <name type="scientific">Folsomia candida</name>
    <name type="common">Springtail</name>
    <dbReference type="NCBI Taxonomy" id="158441"/>
    <lineage>
        <taxon>Eukaryota</taxon>
        <taxon>Metazoa</taxon>
        <taxon>Ecdysozoa</taxon>
        <taxon>Arthropoda</taxon>
        <taxon>Hexapoda</taxon>
        <taxon>Collembola</taxon>
        <taxon>Entomobryomorpha</taxon>
        <taxon>Isotomoidea</taxon>
        <taxon>Isotomidae</taxon>
        <taxon>Proisotominae</taxon>
        <taxon>Folsomia</taxon>
    </lineage>
</organism>
<feature type="transmembrane region" description="Helical" evidence="5">
    <location>
        <begin position="202"/>
        <end position="226"/>
    </location>
</feature>
<dbReference type="PROSITE" id="PS50011">
    <property type="entry name" value="PROTEIN_KINASE_DOM"/>
    <property type="match status" value="1"/>
</dbReference>
<dbReference type="SMART" id="SM00220">
    <property type="entry name" value="S_TKc"/>
    <property type="match status" value="1"/>
</dbReference>
<dbReference type="InterPro" id="IPR050339">
    <property type="entry name" value="CC_SR_Kinase"/>
</dbReference>
<keyword evidence="5" id="KW-0472">Membrane</keyword>
<comment type="caution">
    <text evidence="7">The sequence shown here is derived from an EMBL/GenBank/DDBJ whole genome shotgun (WGS) entry which is preliminary data.</text>
</comment>